<feature type="domain" description="CCHC-type" evidence="3">
    <location>
        <begin position="173"/>
        <end position="188"/>
    </location>
</feature>
<evidence type="ECO:0000256" key="2">
    <source>
        <dbReference type="SAM" id="MobiDB-lite"/>
    </source>
</evidence>
<name>A0A5J9TRR1_9POAL</name>
<feature type="non-terminal residue" evidence="4">
    <location>
        <position position="1"/>
    </location>
</feature>
<protein>
    <recommendedName>
        <fullName evidence="3">CCHC-type domain-containing protein</fullName>
    </recommendedName>
</protein>
<dbReference type="AlphaFoldDB" id="A0A5J9TRR1"/>
<keyword evidence="1" id="KW-0862">Zinc</keyword>
<keyword evidence="1" id="KW-0863">Zinc-finger</keyword>
<dbReference type="Gene3D" id="4.10.60.10">
    <property type="entry name" value="Zinc finger, CCHC-type"/>
    <property type="match status" value="1"/>
</dbReference>
<feature type="compositionally biased region" description="Low complexity" evidence="2">
    <location>
        <begin position="448"/>
        <end position="459"/>
    </location>
</feature>
<evidence type="ECO:0000313" key="5">
    <source>
        <dbReference type="Proteomes" id="UP000324897"/>
    </source>
</evidence>
<dbReference type="PANTHER" id="PTHR33170">
    <property type="entry name" value="DUF4283 DOMAIN-CONTAINING PROTEIN-RELATED"/>
    <property type="match status" value="1"/>
</dbReference>
<dbReference type="Proteomes" id="UP000324897">
    <property type="component" value="Unassembled WGS sequence"/>
</dbReference>
<dbReference type="OrthoDB" id="696043at2759"/>
<feature type="compositionally biased region" description="Basic and acidic residues" evidence="2">
    <location>
        <begin position="19"/>
        <end position="35"/>
    </location>
</feature>
<keyword evidence="5" id="KW-1185">Reference proteome</keyword>
<sequence length="569" mass="64862">MARNLERNRFGGPGGNQSRRPEADFMGECRNDPRIRYGGQQRRPEGSEGRFDDREERQGRFAGGRDERFRSGDGREEREVGNRYQDRREEDLKEEQATRERLQREWQNRKRQQEADDRNYRQSDAGKRRAVEDKGTNYGQVNIGDRTSSSRNIHDRLGSNSGKEDMRPGPGICFWCGQEGHHQAICKNEPFFYRCKDSGHISTNCPASKGCSMHMYGFGVPGHGFYSLKIPGFTTQQPSVPTGLVKIITGSATEKSLAEELKLFIDSNWNWKAKRISEAEFLVVFPSQIILDTFSRGMKLDMNTIKVEVTKTIIDAEASSILQTGWVKFYAIPPMAKIPEAVKLIAELIGEVVVIDELTLIRSGPVRVKLNCRDVSNLRGFIEVFIEKVGYEIRVVAEDFKERASGKNKPDDDKPDESDDDKHNDDEADDLDEAHWKQKKEQQKGKFSNNNNSSTSGTSHQRQKDEEEHDQKTPVEEESNLCTPIATYDPTAEILRVNNQEPLLISWDKVLESKAGRQEGEDELSKEGDKEGWILQSMHLCVLVSRVGYWIGSTNLDTGLYIRHTSRNF</sequence>
<dbReference type="GO" id="GO:0008270">
    <property type="term" value="F:zinc ion binding"/>
    <property type="evidence" value="ECO:0007669"/>
    <property type="project" value="UniProtKB-KW"/>
</dbReference>
<feature type="region of interest" description="Disordered" evidence="2">
    <location>
        <begin position="403"/>
        <end position="483"/>
    </location>
</feature>
<dbReference type="PANTHER" id="PTHR33170:SF2">
    <property type="entry name" value="OS12G0531500 PROTEIN"/>
    <property type="match status" value="1"/>
</dbReference>
<comment type="caution">
    <text evidence="4">The sequence shown here is derived from an EMBL/GenBank/DDBJ whole genome shotgun (WGS) entry which is preliminary data.</text>
</comment>
<feature type="compositionally biased region" description="Basic and acidic residues" evidence="2">
    <location>
        <begin position="152"/>
        <end position="165"/>
    </location>
</feature>
<dbReference type="InterPro" id="IPR036875">
    <property type="entry name" value="Znf_CCHC_sf"/>
</dbReference>
<dbReference type="PROSITE" id="PS50158">
    <property type="entry name" value="ZF_CCHC"/>
    <property type="match status" value="1"/>
</dbReference>
<organism evidence="4 5">
    <name type="scientific">Eragrostis curvula</name>
    <name type="common">weeping love grass</name>
    <dbReference type="NCBI Taxonomy" id="38414"/>
    <lineage>
        <taxon>Eukaryota</taxon>
        <taxon>Viridiplantae</taxon>
        <taxon>Streptophyta</taxon>
        <taxon>Embryophyta</taxon>
        <taxon>Tracheophyta</taxon>
        <taxon>Spermatophyta</taxon>
        <taxon>Magnoliopsida</taxon>
        <taxon>Liliopsida</taxon>
        <taxon>Poales</taxon>
        <taxon>Poaceae</taxon>
        <taxon>PACMAD clade</taxon>
        <taxon>Chloridoideae</taxon>
        <taxon>Eragrostideae</taxon>
        <taxon>Eragrostidinae</taxon>
        <taxon>Eragrostis</taxon>
    </lineage>
</organism>
<accession>A0A5J9TRR1</accession>
<evidence type="ECO:0000259" key="3">
    <source>
        <dbReference type="PROSITE" id="PS50158"/>
    </source>
</evidence>
<dbReference type="GO" id="GO:0003676">
    <property type="term" value="F:nucleic acid binding"/>
    <property type="evidence" value="ECO:0007669"/>
    <property type="project" value="InterPro"/>
</dbReference>
<feature type="compositionally biased region" description="Polar residues" evidence="2">
    <location>
        <begin position="137"/>
        <end position="151"/>
    </location>
</feature>
<feature type="compositionally biased region" description="Basic and acidic residues" evidence="2">
    <location>
        <begin position="42"/>
        <end position="135"/>
    </location>
</feature>
<dbReference type="EMBL" id="RWGY01000031">
    <property type="protein sequence ID" value="TVU14073.1"/>
    <property type="molecule type" value="Genomic_DNA"/>
</dbReference>
<gene>
    <name evidence="4" type="ORF">EJB05_37519</name>
</gene>
<dbReference type="Gramene" id="TVU14073">
    <property type="protein sequence ID" value="TVU14073"/>
    <property type="gene ID" value="EJB05_37519"/>
</dbReference>
<feature type="compositionally biased region" description="Basic and acidic residues" evidence="2">
    <location>
        <begin position="462"/>
        <end position="475"/>
    </location>
</feature>
<reference evidence="4 5" key="1">
    <citation type="journal article" date="2019" name="Sci. Rep.">
        <title>A high-quality genome of Eragrostis curvula grass provides insights into Poaceae evolution and supports new strategies to enhance forage quality.</title>
        <authorList>
            <person name="Carballo J."/>
            <person name="Santos B.A.C.M."/>
            <person name="Zappacosta D."/>
            <person name="Garbus I."/>
            <person name="Selva J.P."/>
            <person name="Gallo C.A."/>
            <person name="Diaz A."/>
            <person name="Albertini E."/>
            <person name="Caccamo M."/>
            <person name="Echenique V."/>
        </authorList>
    </citation>
    <scope>NUCLEOTIDE SEQUENCE [LARGE SCALE GENOMIC DNA]</scope>
    <source>
        <strain evidence="5">cv. Victoria</strain>
        <tissue evidence="4">Leaf</tissue>
    </source>
</reference>
<keyword evidence="1" id="KW-0479">Metal-binding</keyword>
<feature type="compositionally biased region" description="Basic and acidic residues" evidence="2">
    <location>
        <begin position="403"/>
        <end position="412"/>
    </location>
</feature>
<dbReference type="SUPFAM" id="SSF57756">
    <property type="entry name" value="Retrovirus zinc finger-like domains"/>
    <property type="match status" value="1"/>
</dbReference>
<evidence type="ECO:0000313" key="4">
    <source>
        <dbReference type="EMBL" id="TVU14073.1"/>
    </source>
</evidence>
<feature type="region of interest" description="Disordered" evidence="2">
    <location>
        <begin position="1"/>
        <end position="165"/>
    </location>
</feature>
<feature type="compositionally biased region" description="Basic and acidic residues" evidence="2">
    <location>
        <begin position="433"/>
        <end position="444"/>
    </location>
</feature>
<proteinExistence type="predicted"/>
<dbReference type="InterPro" id="IPR001878">
    <property type="entry name" value="Znf_CCHC"/>
</dbReference>
<dbReference type="SMART" id="SM00343">
    <property type="entry name" value="ZnF_C2HC"/>
    <property type="match status" value="2"/>
</dbReference>
<evidence type="ECO:0000256" key="1">
    <source>
        <dbReference type="PROSITE-ProRule" id="PRU00047"/>
    </source>
</evidence>